<keyword evidence="7 10" id="KW-0472">Membrane</keyword>
<evidence type="ECO:0000256" key="7">
    <source>
        <dbReference type="ARBA" id="ARBA00023136"/>
    </source>
</evidence>
<accession>A0ABX5WUV5</accession>
<comment type="function">
    <text evidence="1 10">Role in flagellar biosynthesis.</text>
</comment>
<evidence type="ECO:0000313" key="12">
    <source>
        <dbReference type="Proteomes" id="UP000315947"/>
    </source>
</evidence>
<keyword evidence="6 10" id="KW-1133">Transmembrane helix</keyword>
<evidence type="ECO:0000256" key="5">
    <source>
        <dbReference type="ARBA" id="ARBA00022692"/>
    </source>
</evidence>
<dbReference type="PANTHER" id="PTHR30065:SF8">
    <property type="entry name" value="FLAGELLAR BIOSYNTHETIC PROTEIN FLIR"/>
    <property type="match status" value="1"/>
</dbReference>
<keyword evidence="11" id="KW-0282">Flagellum</keyword>
<dbReference type="Pfam" id="PF01311">
    <property type="entry name" value="Bac_export_1"/>
    <property type="match status" value="1"/>
</dbReference>
<evidence type="ECO:0000256" key="3">
    <source>
        <dbReference type="ARBA" id="ARBA00021717"/>
    </source>
</evidence>
<keyword evidence="4 10" id="KW-1003">Cell membrane</keyword>
<evidence type="ECO:0000256" key="9">
    <source>
        <dbReference type="NCBIfam" id="TIGR01400"/>
    </source>
</evidence>
<dbReference type="NCBIfam" id="TIGR01400">
    <property type="entry name" value="fliR"/>
    <property type="match status" value="1"/>
</dbReference>
<dbReference type="Proteomes" id="UP000315947">
    <property type="component" value="Chromosome"/>
</dbReference>
<dbReference type="RefSeq" id="WP_144044360.1">
    <property type="nucleotide sequence ID" value="NZ_CP041614.1"/>
</dbReference>
<reference evidence="11 12" key="1">
    <citation type="submission" date="2019-07" db="EMBL/GenBank/DDBJ databases">
        <title>Shewanella sp. YLB-06 whole genomic sequence.</title>
        <authorList>
            <person name="Yu L."/>
        </authorList>
    </citation>
    <scope>NUCLEOTIDE SEQUENCE [LARGE SCALE GENOMIC DNA]</scope>
    <source>
        <strain evidence="11 12">YLB-06</strain>
    </source>
</reference>
<dbReference type="InterPro" id="IPR002010">
    <property type="entry name" value="T3SS_IM_R"/>
</dbReference>
<keyword evidence="11" id="KW-0969">Cilium</keyword>
<sequence>MLSLTSVQISAFIGTFWWPFCRIMGAFIVMPFLSSSYIPPMVRVLLAVLISALLSPMLPPVPAVDAISIGALFLAIEQLLIGFMLALFTYILIHVMTLFGAMMSMQMGLAMAIMNDPANGSSNPILSQWFLLYGTLLFLALDGHLVAIGIIVDSFRLWPIGTGIFDLPLMGLVGRFAWLFASAFMLAIPAILAMLMVNLTFGVLSRAAPSLNVFALGFPMSMLMGLLCVFFSFSGLPSRYSDLCLEALSAMYQFIGGSHE</sequence>
<evidence type="ECO:0000256" key="4">
    <source>
        <dbReference type="ARBA" id="ARBA00022475"/>
    </source>
</evidence>
<feature type="transmembrane region" description="Helical" evidence="10">
    <location>
        <begin position="6"/>
        <end position="29"/>
    </location>
</feature>
<dbReference type="PRINTS" id="PR00953">
    <property type="entry name" value="TYPE3IMRPROT"/>
</dbReference>
<feature type="transmembrane region" description="Helical" evidence="10">
    <location>
        <begin position="130"/>
        <end position="152"/>
    </location>
</feature>
<feature type="transmembrane region" description="Helical" evidence="10">
    <location>
        <begin position="79"/>
        <end position="101"/>
    </location>
</feature>
<name>A0ABX5WUV5_9GAMM</name>
<keyword evidence="11" id="KW-0966">Cell projection</keyword>
<proteinExistence type="inferred from homology"/>
<evidence type="ECO:0000256" key="8">
    <source>
        <dbReference type="ARBA" id="ARBA00023143"/>
    </source>
</evidence>
<keyword evidence="12" id="KW-1185">Reference proteome</keyword>
<evidence type="ECO:0000313" key="11">
    <source>
        <dbReference type="EMBL" id="QDO81967.1"/>
    </source>
</evidence>
<protein>
    <recommendedName>
        <fullName evidence="3 9">Flagellar biosynthetic protein FliR</fullName>
    </recommendedName>
</protein>
<feature type="transmembrane region" description="Helical" evidence="10">
    <location>
        <begin position="213"/>
        <end position="233"/>
    </location>
</feature>
<dbReference type="InterPro" id="IPR006303">
    <property type="entry name" value="FliR"/>
</dbReference>
<dbReference type="PANTHER" id="PTHR30065">
    <property type="entry name" value="FLAGELLAR BIOSYNTHETIC PROTEIN FLIR"/>
    <property type="match status" value="1"/>
</dbReference>
<feature type="transmembrane region" description="Helical" evidence="10">
    <location>
        <begin position="41"/>
        <end position="59"/>
    </location>
</feature>
<evidence type="ECO:0000256" key="1">
    <source>
        <dbReference type="ARBA" id="ARBA00002578"/>
    </source>
</evidence>
<keyword evidence="5 10" id="KW-0812">Transmembrane</keyword>
<keyword evidence="8 10" id="KW-0975">Bacterial flagellum</keyword>
<organism evidence="11 12">
    <name type="scientific">Shewanella psychropiezotolerans</name>
    <dbReference type="NCBI Taxonomy" id="2593655"/>
    <lineage>
        <taxon>Bacteria</taxon>
        <taxon>Pseudomonadati</taxon>
        <taxon>Pseudomonadota</taxon>
        <taxon>Gammaproteobacteria</taxon>
        <taxon>Alteromonadales</taxon>
        <taxon>Shewanellaceae</taxon>
        <taxon>Shewanella</taxon>
    </lineage>
</organism>
<evidence type="ECO:0000256" key="10">
    <source>
        <dbReference type="RuleBase" id="RU362071"/>
    </source>
</evidence>
<gene>
    <name evidence="11" type="primary">fliR</name>
    <name evidence="11" type="ORF">FM037_00455</name>
</gene>
<evidence type="ECO:0000256" key="2">
    <source>
        <dbReference type="ARBA" id="ARBA00009772"/>
    </source>
</evidence>
<comment type="similarity">
    <text evidence="2 10">Belongs to the FliR/MopE/SpaR family.</text>
</comment>
<feature type="transmembrane region" description="Helical" evidence="10">
    <location>
        <begin position="176"/>
        <end position="201"/>
    </location>
</feature>
<comment type="subcellular location">
    <subcellularLocation>
        <location evidence="10">Cell membrane</location>
        <topology evidence="10">Multi-pass membrane protein</topology>
    </subcellularLocation>
    <subcellularLocation>
        <location evidence="10">Bacterial flagellum basal body</location>
    </subcellularLocation>
</comment>
<evidence type="ECO:0000256" key="6">
    <source>
        <dbReference type="ARBA" id="ARBA00022989"/>
    </source>
</evidence>
<dbReference type="EMBL" id="CP041614">
    <property type="protein sequence ID" value="QDO81967.1"/>
    <property type="molecule type" value="Genomic_DNA"/>
</dbReference>